<dbReference type="EMBL" id="JAAIUW010000013">
    <property type="protein sequence ID" value="KAF7802111.1"/>
    <property type="molecule type" value="Genomic_DNA"/>
</dbReference>
<sequence length="381" mass="43268">MKRLNSTTLTEELDTLFNLSELFTEEGPSLINMAEEKTLKELDAPPVQQSPLCITAANLQALLELKSSLIHSLPKFRGLANEDPYNHFKEFHVVCSSMKPDKITEDHIKLRAFPFSLKDGAKKWLFYLLAGSITSWEQMMKTFLGRYYPASRVNNVRRKLFGIKQRTHETLFDYWERFKELCASCPQHGIPEQALINFFYEGLQPNARSSINGRLVVHLQKRHLLKLDDAPIILGRPFLATNNTLIDVGKGELTMRIQDPQVTFNMLNPIKSPKENKKSLKIEAAKEGESKAAIDGDLNNRQIDPGEKSQKYLTEIDATDQFGGLTMLKAPPWCNKSKSPHHINQELRFTPGVQKNLTGRDTRNWDSCKVTSTTNALIDPG</sequence>
<dbReference type="PANTHER" id="PTHR33223">
    <property type="entry name" value="CCHC-TYPE DOMAIN-CONTAINING PROTEIN"/>
    <property type="match status" value="1"/>
</dbReference>
<reference evidence="2" key="1">
    <citation type="submission" date="2020-09" db="EMBL/GenBank/DDBJ databases">
        <title>Genome-Enabled Discovery of Anthraquinone Biosynthesis in Senna tora.</title>
        <authorList>
            <person name="Kang S.-H."/>
            <person name="Pandey R.P."/>
            <person name="Lee C.-M."/>
            <person name="Sim J.-S."/>
            <person name="Jeong J.-T."/>
            <person name="Choi B.-S."/>
            <person name="Jung M."/>
            <person name="Ginzburg D."/>
            <person name="Zhao K."/>
            <person name="Won S.Y."/>
            <person name="Oh T.-J."/>
            <person name="Yu Y."/>
            <person name="Kim N.-H."/>
            <person name="Lee O.R."/>
            <person name="Lee T.-H."/>
            <person name="Bashyal P."/>
            <person name="Kim T.-S."/>
            <person name="Lee W.-H."/>
            <person name="Kawkins C."/>
            <person name="Kim C.-K."/>
            <person name="Kim J.S."/>
            <person name="Ahn B.O."/>
            <person name="Rhee S.Y."/>
            <person name="Sohng J.K."/>
        </authorList>
    </citation>
    <scope>NUCLEOTIDE SEQUENCE</scope>
    <source>
        <tissue evidence="2">Leaf</tissue>
    </source>
</reference>
<keyword evidence="3" id="KW-1185">Reference proteome</keyword>
<evidence type="ECO:0000259" key="1">
    <source>
        <dbReference type="Pfam" id="PF03732"/>
    </source>
</evidence>
<evidence type="ECO:0000313" key="3">
    <source>
        <dbReference type="Proteomes" id="UP000634136"/>
    </source>
</evidence>
<dbReference type="OrthoDB" id="1689420at2759"/>
<protein>
    <recommendedName>
        <fullName evidence="1">Retrotransposon gag domain-containing protein</fullName>
    </recommendedName>
</protein>
<organism evidence="2 3">
    <name type="scientific">Senna tora</name>
    <dbReference type="NCBI Taxonomy" id="362788"/>
    <lineage>
        <taxon>Eukaryota</taxon>
        <taxon>Viridiplantae</taxon>
        <taxon>Streptophyta</taxon>
        <taxon>Embryophyta</taxon>
        <taxon>Tracheophyta</taxon>
        <taxon>Spermatophyta</taxon>
        <taxon>Magnoliopsida</taxon>
        <taxon>eudicotyledons</taxon>
        <taxon>Gunneridae</taxon>
        <taxon>Pentapetalae</taxon>
        <taxon>rosids</taxon>
        <taxon>fabids</taxon>
        <taxon>Fabales</taxon>
        <taxon>Fabaceae</taxon>
        <taxon>Caesalpinioideae</taxon>
        <taxon>Cassia clade</taxon>
        <taxon>Senna</taxon>
    </lineage>
</organism>
<name>A0A834SER5_9FABA</name>
<dbReference type="InterPro" id="IPR005162">
    <property type="entry name" value="Retrotrans_gag_dom"/>
</dbReference>
<feature type="domain" description="Retrotransposon gag" evidence="1">
    <location>
        <begin position="112"/>
        <end position="205"/>
    </location>
</feature>
<accession>A0A834SER5</accession>
<dbReference type="PANTHER" id="PTHR33223:SF3">
    <property type="match status" value="1"/>
</dbReference>
<dbReference type="Pfam" id="PF03732">
    <property type="entry name" value="Retrotrans_gag"/>
    <property type="match status" value="1"/>
</dbReference>
<evidence type="ECO:0000313" key="2">
    <source>
        <dbReference type="EMBL" id="KAF7802111.1"/>
    </source>
</evidence>
<dbReference type="AlphaFoldDB" id="A0A834SER5"/>
<comment type="caution">
    <text evidence="2">The sequence shown here is derived from an EMBL/GenBank/DDBJ whole genome shotgun (WGS) entry which is preliminary data.</text>
</comment>
<dbReference type="Proteomes" id="UP000634136">
    <property type="component" value="Unassembled WGS sequence"/>
</dbReference>
<proteinExistence type="predicted"/>
<gene>
    <name evidence="2" type="ORF">G2W53_041222</name>
</gene>